<sequence>MSEKKHDGPMEFVSSQTGQVAESYEYPHDAVFGEMAEGGPNCRISVSGLVDTLGIVPGFLCLAAIGVITTWSNHMVGVFKLRHREVYGVDDVGHLIFGLPGRTVLGGSFVLWYIFSAGSGMLGISIGLNAVSSHGTCNAVFVAVAAIAAFALGSIQTLGRILWLAWAGLICILAAVLTVAVGVGVQDHPPDVPVDKVWVSEYKTIGTPSFDSAMAAICKIVFAYAGTPAFFSIVSEMCEPRQYTRALVICQSIVSAL</sequence>
<keyword evidence="2 5" id="KW-0812">Transmembrane</keyword>
<feature type="transmembrane region" description="Helical" evidence="5">
    <location>
        <begin position="161"/>
        <end position="183"/>
    </location>
</feature>
<reference evidence="7 8" key="1">
    <citation type="submission" date="2020-08" db="EMBL/GenBank/DDBJ databases">
        <title>The completed genome sequence of the pathogenic ascomycete fungus Penicillium digitatum.</title>
        <authorList>
            <person name="Wang M."/>
        </authorList>
    </citation>
    <scope>NUCLEOTIDE SEQUENCE [LARGE SCALE GENOMIC DNA]</scope>
    <source>
        <strain evidence="7 8">PdW03</strain>
    </source>
</reference>
<dbReference type="InterPro" id="IPR013057">
    <property type="entry name" value="AA_transpt_TM"/>
</dbReference>
<evidence type="ECO:0000256" key="3">
    <source>
        <dbReference type="ARBA" id="ARBA00022989"/>
    </source>
</evidence>
<organism evidence="7 8">
    <name type="scientific">Penicillium digitatum</name>
    <name type="common">Green mold</name>
    <dbReference type="NCBI Taxonomy" id="36651"/>
    <lineage>
        <taxon>Eukaryota</taxon>
        <taxon>Fungi</taxon>
        <taxon>Dikarya</taxon>
        <taxon>Ascomycota</taxon>
        <taxon>Pezizomycotina</taxon>
        <taxon>Eurotiomycetes</taxon>
        <taxon>Eurotiomycetidae</taxon>
        <taxon>Eurotiales</taxon>
        <taxon>Aspergillaceae</taxon>
        <taxon>Penicillium</taxon>
    </lineage>
</organism>
<feature type="transmembrane region" description="Helical" evidence="5">
    <location>
        <begin position="110"/>
        <end position="131"/>
    </location>
</feature>
<dbReference type="VEuPathDB" id="FungiDB:PDIP_49560"/>
<dbReference type="RefSeq" id="XP_065957683.1">
    <property type="nucleotide sequence ID" value="XM_066099956.1"/>
</dbReference>
<dbReference type="EMBL" id="CP060778">
    <property type="protein sequence ID" value="QQK46727.1"/>
    <property type="molecule type" value="Genomic_DNA"/>
</dbReference>
<gene>
    <name evidence="7" type="ORF">Pdw03_1625</name>
</gene>
<keyword evidence="4 5" id="KW-0472">Membrane</keyword>
<keyword evidence="3 5" id="KW-1133">Transmembrane helix</keyword>
<dbReference type="Pfam" id="PF01490">
    <property type="entry name" value="Aa_trans"/>
    <property type="match status" value="1"/>
</dbReference>
<evidence type="ECO:0000313" key="7">
    <source>
        <dbReference type="EMBL" id="QQK46727.1"/>
    </source>
</evidence>
<dbReference type="AlphaFoldDB" id="A0A7T6XTG8"/>
<name>A0A7T6XTG8_PENDI</name>
<proteinExistence type="predicted"/>
<dbReference type="GO" id="GO:0016020">
    <property type="term" value="C:membrane"/>
    <property type="evidence" value="ECO:0007669"/>
    <property type="project" value="UniProtKB-SubCell"/>
</dbReference>
<comment type="subcellular location">
    <subcellularLocation>
        <location evidence="1">Membrane</location>
    </subcellularLocation>
</comment>
<evidence type="ECO:0000256" key="2">
    <source>
        <dbReference type="ARBA" id="ARBA00022692"/>
    </source>
</evidence>
<evidence type="ECO:0000313" key="8">
    <source>
        <dbReference type="Proteomes" id="UP000595662"/>
    </source>
</evidence>
<evidence type="ECO:0000259" key="6">
    <source>
        <dbReference type="Pfam" id="PF01490"/>
    </source>
</evidence>
<protein>
    <submittedName>
        <fullName evidence="7">Amino acid transporter, transmembrane</fullName>
    </submittedName>
</protein>
<evidence type="ECO:0000256" key="5">
    <source>
        <dbReference type="SAM" id="Phobius"/>
    </source>
</evidence>
<accession>A0A7T6XTG8</accession>
<dbReference type="GeneID" id="90952293"/>
<feature type="transmembrane region" description="Helical" evidence="5">
    <location>
        <begin position="138"/>
        <end position="155"/>
    </location>
</feature>
<feature type="transmembrane region" description="Helical" evidence="5">
    <location>
        <begin position="53"/>
        <end position="72"/>
    </location>
</feature>
<evidence type="ECO:0000256" key="1">
    <source>
        <dbReference type="ARBA" id="ARBA00004370"/>
    </source>
</evidence>
<feature type="domain" description="Amino acid transporter transmembrane" evidence="6">
    <location>
        <begin position="51"/>
        <end position="255"/>
    </location>
</feature>
<evidence type="ECO:0000256" key="4">
    <source>
        <dbReference type="ARBA" id="ARBA00023136"/>
    </source>
</evidence>
<dbReference type="Proteomes" id="UP000595662">
    <property type="component" value="Chromosome 5"/>
</dbReference>